<protein>
    <recommendedName>
        <fullName evidence="1">YgjP-like metallopeptidase domain-containing protein</fullName>
    </recommendedName>
</protein>
<proteinExistence type="predicted"/>
<reference evidence="2" key="1">
    <citation type="journal article" date="2015" name="Proc. Natl. Acad. Sci. U.S.A.">
        <title>Bacterial clade with the ribosomal RNA operon on a small plasmid rather than the chromosome.</title>
        <authorList>
            <person name="Anda M."/>
            <person name="Ohtsubo Y."/>
            <person name="Okubo T."/>
            <person name="Sugawara M."/>
            <person name="Nagata Y."/>
            <person name="Tsuda M."/>
            <person name="Minamisawa K."/>
            <person name="Mitsui H."/>
        </authorList>
    </citation>
    <scope>NUCLEOTIDE SEQUENCE</scope>
    <source>
        <strain evidence="2">DSM 14790</strain>
    </source>
</reference>
<dbReference type="CDD" id="cd07344">
    <property type="entry name" value="M48_yhfN_like"/>
    <property type="match status" value="1"/>
</dbReference>
<evidence type="ECO:0000259" key="1">
    <source>
        <dbReference type="Pfam" id="PF01863"/>
    </source>
</evidence>
<dbReference type="InterPro" id="IPR002725">
    <property type="entry name" value="YgjP-like_metallopeptidase"/>
</dbReference>
<dbReference type="PANTHER" id="PTHR30399">
    <property type="entry name" value="UNCHARACTERIZED PROTEIN YGJP"/>
    <property type="match status" value="1"/>
</dbReference>
<dbReference type="AlphaFoldDB" id="A0A0P0YZB3"/>
<dbReference type="Pfam" id="PF01863">
    <property type="entry name" value="YgjP-like"/>
    <property type="match status" value="1"/>
</dbReference>
<dbReference type="Gene3D" id="3.30.2010.10">
    <property type="entry name" value="Metalloproteases ('zincins'), catalytic domain"/>
    <property type="match status" value="1"/>
</dbReference>
<organism evidence="2">
    <name type="scientific">Aurantimonas coralicida</name>
    <dbReference type="NCBI Taxonomy" id="182270"/>
    <lineage>
        <taxon>Bacteria</taxon>
        <taxon>Pseudomonadati</taxon>
        <taxon>Pseudomonadota</taxon>
        <taxon>Alphaproteobacteria</taxon>
        <taxon>Hyphomicrobiales</taxon>
        <taxon>Aurantimonadaceae</taxon>
        <taxon>Aurantimonas</taxon>
    </lineage>
</organism>
<evidence type="ECO:0000313" key="2">
    <source>
        <dbReference type="EMBL" id="BAT26869.1"/>
    </source>
</evidence>
<dbReference type="PANTHER" id="PTHR30399:SF1">
    <property type="entry name" value="UTP PYROPHOSPHATASE"/>
    <property type="match status" value="1"/>
</dbReference>
<dbReference type="RefSeq" id="WP_081651895.1">
    <property type="nucleotide sequence ID" value="NZ_BBWN01000016.1"/>
</dbReference>
<dbReference type="InterPro" id="IPR053136">
    <property type="entry name" value="UTP_pyrophosphatase-like"/>
</dbReference>
<accession>A0A0P0YZB3</accession>
<feature type="domain" description="YgjP-like metallopeptidase" evidence="1">
    <location>
        <begin position="29"/>
        <end position="231"/>
    </location>
</feature>
<dbReference type="EMBL" id="LC066374">
    <property type="protein sequence ID" value="BAT26869.1"/>
    <property type="molecule type" value="Genomic_DNA"/>
</dbReference>
<name>A0A0P0YZB3_9HYPH</name>
<sequence length="238" mass="27345">MNTEFAQIGGVDVEIVRKKIKNLHIGCYPPDGRVRVAAPTALSPDAIRIAVLTRMPWIKRKQSQFAAQDRQPPRRYVSGETHYLFGRSLRLSVSETAKAMHRITPIGADRLLLEIPANSSQQQCERWMENWYKAQLRQLAGPRVSNWSARMGVIPEKWGIRSMKTKWGSCNPDKRIIWLNSELAKKPENTTDYVIVHELAHFISPTHDARFTALLDKEIPSWRQIRKNLNSLPLAAWE</sequence>